<keyword evidence="2" id="KW-1185">Reference proteome</keyword>
<dbReference type="Proteomes" id="UP001066276">
    <property type="component" value="Chromosome 5"/>
</dbReference>
<reference evidence="1" key="1">
    <citation type="journal article" date="2022" name="bioRxiv">
        <title>Sequencing and chromosome-scale assembly of the giantPleurodeles waltlgenome.</title>
        <authorList>
            <person name="Brown T."/>
            <person name="Elewa A."/>
            <person name="Iarovenko S."/>
            <person name="Subramanian E."/>
            <person name="Araus A.J."/>
            <person name="Petzold A."/>
            <person name="Susuki M."/>
            <person name="Suzuki K.-i.T."/>
            <person name="Hayashi T."/>
            <person name="Toyoda A."/>
            <person name="Oliveira C."/>
            <person name="Osipova E."/>
            <person name="Leigh N.D."/>
            <person name="Simon A."/>
            <person name="Yun M.H."/>
        </authorList>
    </citation>
    <scope>NUCLEOTIDE SEQUENCE</scope>
    <source>
        <strain evidence="1">20211129_DDA</strain>
        <tissue evidence="1">Liver</tissue>
    </source>
</reference>
<organism evidence="1 2">
    <name type="scientific">Pleurodeles waltl</name>
    <name type="common">Iberian ribbed newt</name>
    <dbReference type="NCBI Taxonomy" id="8319"/>
    <lineage>
        <taxon>Eukaryota</taxon>
        <taxon>Metazoa</taxon>
        <taxon>Chordata</taxon>
        <taxon>Craniata</taxon>
        <taxon>Vertebrata</taxon>
        <taxon>Euteleostomi</taxon>
        <taxon>Amphibia</taxon>
        <taxon>Batrachia</taxon>
        <taxon>Caudata</taxon>
        <taxon>Salamandroidea</taxon>
        <taxon>Salamandridae</taxon>
        <taxon>Pleurodelinae</taxon>
        <taxon>Pleurodeles</taxon>
    </lineage>
</organism>
<gene>
    <name evidence="1" type="ORF">NDU88_004588</name>
</gene>
<dbReference type="EMBL" id="JANPWB010000009">
    <property type="protein sequence ID" value="KAJ1151809.1"/>
    <property type="molecule type" value="Genomic_DNA"/>
</dbReference>
<dbReference type="AlphaFoldDB" id="A0AAV7RHS5"/>
<comment type="caution">
    <text evidence="1">The sequence shown here is derived from an EMBL/GenBank/DDBJ whole genome shotgun (WGS) entry which is preliminary data.</text>
</comment>
<name>A0AAV7RHS5_PLEWA</name>
<accession>A0AAV7RHS5</accession>
<evidence type="ECO:0000313" key="2">
    <source>
        <dbReference type="Proteomes" id="UP001066276"/>
    </source>
</evidence>
<sequence>MSRTTTSHMTISVSPIGQCKSARSPMLTTQDTGATVTTPVLGYDRYHHAGRVPSPSNRHHRESLTFCCCSSMITTNVAFPGPGRHCLCMRHSFHAGFTVHSDALLRDTSGSHSLTPDAHCSPPRTASLRVYTPIMRHRRPNFVFWWFGAQRAILPRRPRSCHGVAQSLLLAENQRQHQAPQFLSASCASVVAHTPSINCCLEAG</sequence>
<evidence type="ECO:0000313" key="1">
    <source>
        <dbReference type="EMBL" id="KAJ1151809.1"/>
    </source>
</evidence>
<proteinExistence type="predicted"/>
<protein>
    <submittedName>
        <fullName evidence="1">Uncharacterized protein</fullName>
    </submittedName>
</protein>